<dbReference type="InterPro" id="IPR013325">
    <property type="entry name" value="RNA_pol_sigma_r2"/>
</dbReference>
<dbReference type="Proteomes" id="UP001165586">
    <property type="component" value="Unassembled WGS sequence"/>
</dbReference>
<evidence type="ECO:0000313" key="8">
    <source>
        <dbReference type="EMBL" id="MCS5734971.1"/>
    </source>
</evidence>
<keyword evidence="4" id="KW-0804">Transcription</keyword>
<keyword evidence="9" id="KW-1185">Reference proteome</keyword>
<dbReference type="InterPro" id="IPR013324">
    <property type="entry name" value="RNA_pol_sigma_r3/r4-like"/>
</dbReference>
<dbReference type="Pfam" id="PF08281">
    <property type="entry name" value="Sigma70_r4_2"/>
    <property type="match status" value="1"/>
</dbReference>
<sequence>MGDHRELEVAFREEWPRILGSVLRFTGDLQLAEDCVQEAFARALTAAQTETLRNPASWITTTAKHLAVDQLRREASLARNFGKLAADAADASARAADAVGADSFAVSLDDDRLQLIYLTCHPGLSEEARLCTALRAVCGVPTAEIADLFLVKEATMAARLTRAKKRIQNGGAPGGVGDAAGAPPRIRLEMPDAAELAARTDDVLTTVYLLYTTGHTAPAGHELSRSVTTSAALGLARSVVRLAPRHLEARGLLALLLLSEARAPGRVDADGAAVSLEDADRSLWNRDLIEEGLTQATIALAGRGRFALQAGISGLHADASAWEATDWVSIVSLYDALAARWPSPAVLLNRIVARSFLHSVGPEAALAELDAFERDSPPAAAPAFAAQLAAARADLLRRADRPAEASAAYRVAVALEANGALRAFLTQKLEALTLPQPPREVTDRSKKGSG</sequence>
<evidence type="ECO:0000313" key="9">
    <source>
        <dbReference type="Proteomes" id="UP001165586"/>
    </source>
</evidence>
<evidence type="ECO:0000256" key="2">
    <source>
        <dbReference type="ARBA" id="ARBA00023015"/>
    </source>
</evidence>
<dbReference type="Pfam" id="PF20239">
    <property type="entry name" value="DUF6596"/>
    <property type="match status" value="1"/>
</dbReference>
<name>A0ABT2H4W8_9MICO</name>
<gene>
    <name evidence="8" type="ORF">N1032_14595</name>
</gene>
<feature type="domain" description="DUF6596" evidence="7">
    <location>
        <begin position="199"/>
        <end position="295"/>
    </location>
</feature>
<evidence type="ECO:0000259" key="6">
    <source>
        <dbReference type="Pfam" id="PF08281"/>
    </source>
</evidence>
<evidence type="ECO:0000256" key="1">
    <source>
        <dbReference type="ARBA" id="ARBA00010641"/>
    </source>
</evidence>
<comment type="similarity">
    <text evidence="1">Belongs to the sigma-70 factor family. ECF subfamily.</text>
</comment>
<dbReference type="NCBIfam" id="TIGR02937">
    <property type="entry name" value="sigma70-ECF"/>
    <property type="match status" value="1"/>
</dbReference>
<evidence type="ECO:0000259" key="5">
    <source>
        <dbReference type="Pfam" id="PF04542"/>
    </source>
</evidence>
<evidence type="ECO:0000256" key="4">
    <source>
        <dbReference type="ARBA" id="ARBA00023163"/>
    </source>
</evidence>
<dbReference type="PANTHER" id="PTHR47756">
    <property type="entry name" value="BLL6612 PROTEIN-RELATED"/>
    <property type="match status" value="1"/>
</dbReference>
<feature type="domain" description="RNA polymerase sigma-70 region 2" evidence="5">
    <location>
        <begin position="14"/>
        <end position="75"/>
    </location>
</feature>
<reference evidence="8" key="1">
    <citation type="submission" date="2022-08" db="EMBL/GenBank/DDBJ databases">
        <authorList>
            <person name="Deng Y."/>
            <person name="Han X.-F."/>
            <person name="Zhang Y.-Q."/>
        </authorList>
    </citation>
    <scope>NUCLEOTIDE SEQUENCE</scope>
    <source>
        <strain evidence="8">CPCC 203386</strain>
    </source>
</reference>
<dbReference type="Gene3D" id="1.10.1740.10">
    <property type="match status" value="1"/>
</dbReference>
<dbReference type="Pfam" id="PF04542">
    <property type="entry name" value="Sigma70_r2"/>
    <property type="match status" value="1"/>
</dbReference>
<protein>
    <submittedName>
        <fullName evidence="8">Sigma-70 family RNA polymerase sigma factor</fullName>
    </submittedName>
</protein>
<proteinExistence type="inferred from homology"/>
<comment type="caution">
    <text evidence="8">The sequence shown here is derived from an EMBL/GenBank/DDBJ whole genome shotgun (WGS) entry which is preliminary data.</text>
</comment>
<dbReference type="InterPro" id="IPR013249">
    <property type="entry name" value="RNA_pol_sigma70_r4_t2"/>
</dbReference>
<feature type="domain" description="RNA polymerase sigma factor 70 region 4 type 2" evidence="6">
    <location>
        <begin position="116"/>
        <end position="167"/>
    </location>
</feature>
<dbReference type="RefSeq" id="WP_259539881.1">
    <property type="nucleotide sequence ID" value="NZ_JANLCJ010000005.1"/>
</dbReference>
<keyword evidence="3" id="KW-0731">Sigma factor</keyword>
<dbReference type="InterPro" id="IPR014284">
    <property type="entry name" value="RNA_pol_sigma-70_dom"/>
</dbReference>
<dbReference type="SUPFAM" id="SSF88659">
    <property type="entry name" value="Sigma3 and sigma4 domains of RNA polymerase sigma factors"/>
    <property type="match status" value="1"/>
</dbReference>
<dbReference type="SUPFAM" id="SSF88946">
    <property type="entry name" value="Sigma2 domain of RNA polymerase sigma factors"/>
    <property type="match status" value="1"/>
</dbReference>
<dbReference type="PANTHER" id="PTHR47756:SF2">
    <property type="entry name" value="BLL6612 PROTEIN"/>
    <property type="match status" value="1"/>
</dbReference>
<dbReference type="InterPro" id="IPR046531">
    <property type="entry name" value="DUF6596"/>
</dbReference>
<accession>A0ABT2H4W8</accession>
<organism evidence="8 9">
    <name type="scientific">Herbiconiux daphne</name>
    <dbReference type="NCBI Taxonomy" id="2970914"/>
    <lineage>
        <taxon>Bacteria</taxon>
        <taxon>Bacillati</taxon>
        <taxon>Actinomycetota</taxon>
        <taxon>Actinomycetes</taxon>
        <taxon>Micrococcales</taxon>
        <taxon>Microbacteriaceae</taxon>
        <taxon>Herbiconiux</taxon>
    </lineage>
</organism>
<dbReference type="InterPro" id="IPR007627">
    <property type="entry name" value="RNA_pol_sigma70_r2"/>
</dbReference>
<evidence type="ECO:0000256" key="3">
    <source>
        <dbReference type="ARBA" id="ARBA00023082"/>
    </source>
</evidence>
<keyword evidence="2" id="KW-0805">Transcription regulation</keyword>
<dbReference type="EMBL" id="JANLCJ010000005">
    <property type="protein sequence ID" value="MCS5734971.1"/>
    <property type="molecule type" value="Genomic_DNA"/>
</dbReference>
<evidence type="ECO:0000259" key="7">
    <source>
        <dbReference type="Pfam" id="PF20239"/>
    </source>
</evidence>